<keyword evidence="13" id="KW-0539">Nucleus</keyword>
<evidence type="ECO:0000256" key="12">
    <source>
        <dbReference type="ARBA" id="ARBA00023187"/>
    </source>
</evidence>
<keyword evidence="16" id="KW-1133">Transmembrane helix</keyword>
<keyword evidence="8" id="KW-0805">Transcription regulation</keyword>
<dbReference type="GO" id="GO:0003723">
    <property type="term" value="F:RNA binding"/>
    <property type="evidence" value="ECO:0007669"/>
    <property type="project" value="UniProtKB-UniRule"/>
</dbReference>
<feature type="region of interest" description="Disordered" evidence="15">
    <location>
        <begin position="328"/>
        <end position="356"/>
    </location>
</feature>
<evidence type="ECO:0000256" key="10">
    <source>
        <dbReference type="ARBA" id="ARBA00023128"/>
    </source>
</evidence>
<comment type="subcellular location">
    <subcellularLocation>
        <location evidence="2">Mitochondrion</location>
    </subcellularLocation>
    <subcellularLocation>
        <location evidence="1">Nucleus</location>
    </subcellularLocation>
</comment>
<dbReference type="Gene3D" id="3.30.70.330">
    <property type="match status" value="2"/>
</dbReference>
<dbReference type="Proteomes" id="UP000694523">
    <property type="component" value="Unplaced"/>
</dbReference>
<dbReference type="Ensembl" id="ENSNMLT00000014818.1">
    <property type="protein sequence ID" value="ENSNMLP00000013160.1"/>
    <property type="gene ID" value="ENSNMLG00000008848.1"/>
</dbReference>
<evidence type="ECO:0000256" key="8">
    <source>
        <dbReference type="ARBA" id="ARBA00023015"/>
    </source>
</evidence>
<dbReference type="CDD" id="cd12322">
    <property type="entry name" value="RRM2_TDP43"/>
    <property type="match status" value="1"/>
</dbReference>
<reference evidence="18" key="1">
    <citation type="submission" date="2025-08" db="UniProtKB">
        <authorList>
            <consortium name="Ensembl"/>
        </authorList>
    </citation>
    <scope>IDENTIFICATION</scope>
</reference>
<feature type="compositionally biased region" description="Polar residues" evidence="15">
    <location>
        <begin position="346"/>
        <end position="356"/>
    </location>
</feature>
<dbReference type="SMART" id="SM00360">
    <property type="entry name" value="RRM"/>
    <property type="match status" value="2"/>
</dbReference>
<organism evidence="18 19">
    <name type="scientific">Neogobius melanostomus</name>
    <name type="common">round goby</name>
    <dbReference type="NCBI Taxonomy" id="47308"/>
    <lineage>
        <taxon>Eukaryota</taxon>
        <taxon>Metazoa</taxon>
        <taxon>Chordata</taxon>
        <taxon>Craniata</taxon>
        <taxon>Vertebrata</taxon>
        <taxon>Euteleostomi</taxon>
        <taxon>Actinopterygii</taxon>
        <taxon>Neopterygii</taxon>
        <taxon>Teleostei</taxon>
        <taxon>Neoteleostei</taxon>
        <taxon>Acanthomorphata</taxon>
        <taxon>Gobiaria</taxon>
        <taxon>Gobiiformes</taxon>
        <taxon>Gobioidei</taxon>
        <taxon>Gobiidae</taxon>
        <taxon>Benthophilinae</taxon>
        <taxon>Neogobiini</taxon>
        <taxon>Neogobius</taxon>
    </lineage>
</organism>
<keyword evidence="12" id="KW-0508">mRNA splicing</keyword>
<evidence type="ECO:0000256" key="13">
    <source>
        <dbReference type="ARBA" id="ARBA00023242"/>
    </source>
</evidence>
<dbReference type="AlphaFoldDB" id="A0A8C6T5I3"/>
<feature type="transmembrane region" description="Helical" evidence="16">
    <location>
        <begin position="498"/>
        <end position="517"/>
    </location>
</feature>
<protein>
    <recommendedName>
        <fullName evidence="3">TAR DNA-binding protein 43</fullName>
    </recommendedName>
</protein>
<dbReference type="PANTHER" id="PTHR48033">
    <property type="entry name" value="RNA-BINDING (RRM/RBD/RNP MOTIFS) FAMILY PROTEIN"/>
    <property type="match status" value="1"/>
</dbReference>
<dbReference type="GO" id="GO:0005739">
    <property type="term" value="C:mitochondrion"/>
    <property type="evidence" value="ECO:0007669"/>
    <property type="project" value="UniProtKB-SubCell"/>
</dbReference>
<feature type="domain" description="RRM" evidence="17">
    <location>
        <begin position="105"/>
        <end position="200"/>
    </location>
</feature>
<evidence type="ECO:0000256" key="11">
    <source>
        <dbReference type="ARBA" id="ARBA00023163"/>
    </source>
</evidence>
<evidence type="ECO:0000256" key="9">
    <source>
        <dbReference type="ARBA" id="ARBA00023125"/>
    </source>
</evidence>
<feature type="transmembrane region" description="Helical" evidence="16">
    <location>
        <begin position="529"/>
        <end position="556"/>
    </location>
</feature>
<dbReference type="GO" id="GO:0000785">
    <property type="term" value="C:chromatin"/>
    <property type="evidence" value="ECO:0007669"/>
    <property type="project" value="TreeGrafter"/>
</dbReference>
<evidence type="ECO:0000256" key="5">
    <source>
        <dbReference type="ARBA" id="ARBA00022664"/>
    </source>
</evidence>
<dbReference type="Pfam" id="PF20910">
    <property type="entry name" value="TDP-43_C"/>
    <property type="match status" value="1"/>
</dbReference>
<evidence type="ECO:0000256" key="7">
    <source>
        <dbReference type="ARBA" id="ARBA00022884"/>
    </source>
</evidence>
<keyword evidence="6" id="KW-0677">Repeat</keyword>
<accession>A0A8C6T5I3</accession>
<dbReference type="CDD" id="cd19609">
    <property type="entry name" value="NTD_TDP-43"/>
    <property type="match status" value="1"/>
</dbReference>
<dbReference type="InterPro" id="IPR000504">
    <property type="entry name" value="RRM_dom"/>
</dbReference>
<keyword evidence="11" id="KW-0804">Transcription</keyword>
<dbReference type="Pfam" id="PF00076">
    <property type="entry name" value="RRM_1"/>
    <property type="match status" value="2"/>
</dbReference>
<dbReference type="FunFam" id="3.30.70.330:FF:000107">
    <property type="entry name" value="TAR DNA-binding protein 43"/>
    <property type="match status" value="1"/>
</dbReference>
<feature type="domain" description="RRM" evidence="17">
    <location>
        <begin position="191"/>
        <end position="262"/>
    </location>
</feature>
<dbReference type="GO" id="GO:0008380">
    <property type="term" value="P:RNA splicing"/>
    <property type="evidence" value="ECO:0007669"/>
    <property type="project" value="UniProtKB-KW"/>
</dbReference>
<keyword evidence="5" id="KW-0507">mRNA processing</keyword>
<dbReference type="GO" id="GO:0003690">
    <property type="term" value="F:double-stranded DNA binding"/>
    <property type="evidence" value="ECO:0007669"/>
    <property type="project" value="UniProtKB-ARBA"/>
</dbReference>
<keyword evidence="10" id="KW-0496">Mitochondrion</keyword>
<dbReference type="PANTHER" id="PTHR48033:SF9">
    <property type="entry name" value="TAR DNA-BINDING PROTEIN 43"/>
    <property type="match status" value="1"/>
</dbReference>
<name>A0A8C6T5I3_9GOBI</name>
<evidence type="ECO:0000313" key="19">
    <source>
        <dbReference type="Proteomes" id="UP000694523"/>
    </source>
</evidence>
<dbReference type="SUPFAM" id="SSF54928">
    <property type="entry name" value="RNA-binding domain, RBD"/>
    <property type="match status" value="1"/>
</dbReference>
<evidence type="ECO:0000256" key="1">
    <source>
        <dbReference type="ARBA" id="ARBA00004123"/>
    </source>
</evidence>
<dbReference type="PROSITE" id="PS50102">
    <property type="entry name" value="RRM"/>
    <property type="match status" value="2"/>
</dbReference>
<evidence type="ECO:0000256" key="15">
    <source>
        <dbReference type="SAM" id="MobiDB-lite"/>
    </source>
</evidence>
<evidence type="ECO:0000256" key="3">
    <source>
        <dbReference type="ARBA" id="ARBA00018889"/>
    </source>
</evidence>
<dbReference type="InterPro" id="IPR035979">
    <property type="entry name" value="RBD_domain_sf"/>
</dbReference>
<evidence type="ECO:0000256" key="2">
    <source>
        <dbReference type="ARBA" id="ARBA00004173"/>
    </source>
</evidence>
<sequence length="571" mass="62165">MAEVYIRVAEEENEEPMEIPSEDDGTVLLSTVAAQFPGACGLRFRSPVSQCMRGVRLVEGVLHAPENGWGNIVYVVNYPKDNKRKMDETDASSAVKMKRGDMKTSDLIVLGLPWKTTEQDLKDYFGTFGEVIMVQVKRERGGNSKGFGFVRFAEYDAQEKVISQRHMIDGRWCDCKHPNSKQGPDEPLRSRKVFVGRCTEDMTTDDLRQFFMQYGEVTDVFIPKPFRAFAFVTFADDQVAQSLCGEDLIIKGVSVHISNAEPKHGNRQFDRTARFGNGFAAQAFGGNRSGIGSSTNNSLANFSSFNLNPAMMAAALQSSWGMMGMLASQQQTSNSGNTSSGTSSNRDQNQSFNTGNSNYGSSSASLGWGAGSNSTTGGVGLAQGLGPAWSQSPLGGVCKLGVYMFTSLPFPCQEAPLWQHSWGDIAFIVPLPSVNAMPSQNGHTSHVLKDGTLGCAGRGLARWSLKDEDGSSHTLSDKGLSVIFTLLEPVPLSVWRCYYMFGLLSFGHGLSTVILTSTASSCAKTTPELYYMSLVLTVTSIISTGFFVVKCALWLINRLDQTSDSEQETNP</sequence>
<dbReference type="InterPro" id="IPR041105">
    <property type="entry name" value="TDP-43_N"/>
</dbReference>
<keyword evidence="7 14" id="KW-0694">RNA-binding</keyword>
<evidence type="ECO:0000256" key="16">
    <source>
        <dbReference type="SAM" id="Phobius"/>
    </source>
</evidence>
<keyword evidence="16" id="KW-0812">Transmembrane</keyword>
<keyword evidence="9" id="KW-0238">DNA-binding</keyword>
<evidence type="ECO:0000256" key="6">
    <source>
        <dbReference type="ARBA" id="ARBA00022737"/>
    </source>
</evidence>
<dbReference type="GO" id="GO:0005654">
    <property type="term" value="C:nucleoplasm"/>
    <property type="evidence" value="ECO:0007669"/>
    <property type="project" value="TreeGrafter"/>
</dbReference>
<dbReference type="GO" id="GO:0010468">
    <property type="term" value="P:regulation of gene expression"/>
    <property type="evidence" value="ECO:0007669"/>
    <property type="project" value="TreeGrafter"/>
</dbReference>
<reference evidence="18" key="2">
    <citation type="submission" date="2025-09" db="UniProtKB">
        <authorList>
            <consortium name="Ensembl"/>
        </authorList>
    </citation>
    <scope>IDENTIFICATION</scope>
</reference>
<dbReference type="InterPro" id="IPR049124">
    <property type="entry name" value="TDP-43_C"/>
</dbReference>
<feature type="compositionally biased region" description="Low complexity" evidence="15">
    <location>
        <begin position="328"/>
        <end position="345"/>
    </location>
</feature>
<proteinExistence type="predicted"/>
<evidence type="ECO:0000259" key="17">
    <source>
        <dbReference type="PROSITE" id="PS50102"/>
    </source>
</evidence>
<dbReference type="FunFam" id="3.30.70.330:FF:000098">
    <property type="entry name" value="TAR DNA-binding protein 43"/>
    <property type="match status" value="1"/>
</dbReference>
<dbReference type="CDD" id="cd12321">
    <property type="entry name" value="RRM1_TDP43"/>
    <property type="match status" value="1"/>
</dbReference>
<keyword evidence="19" id="KW-1185">Reference proteome</keyword>
<evidence type="ECO:0000256" key="14">
    <source>
        <dbReference type="PROSITE-ProRule" id="PRU00176"/>
    </source>
</evidence>
<dbReference type="Pfam" id="PF18694">
    <property type="entry name" value="TDP-43_N"/>
    <property type="match status" value="1"/>
</dbReference>
<keyword evidence="4" id="KW-0678">Repressor</keyword>
<dbReference type="GO" id="GO:0006397">
    <property type="term" value="P:mRNA processing"/>
    <property type="evidence" value="ECO:0007669"/>
    <property type="project" value="UniProtKB-KW"/>
</dbReference>
<evidence type="ECO:0000256" key="4">
    <source>
        <dbReference type="ARBA" id="ARBA00022491"/>
    </source>
</evidence>
<evidence type="ECO:0000313" key="18">
    <source>
        <dbReference type="Ensembl" id="ENSNMLP00000013160.1"/>
    </source>
</evidence>
<keyword evidence="16" id="KW-0472">Membrane</keyword>
<dbReference type="InterPro" id="IPR012677">
    <property type="entry name" value="Nucleotide-bd_a/b_plait_sf"/>
</dbReference>